<dbReference type="InterPro" id="IPR044925">
    <property type="entry name" value="His-Me_finger_sf"/>
</dbReference>
<dbReference type="GO" id="GO:0004519">
    <property type="term" value="F:endonuclease activity"/>
    <property type="evidence" value="ECO:0007669"/>
    <property type="project" value="UniProtKB-KW"/>
</dbReference>
<accession>A0A385IFM2</accession>
<dbReference type="KEGG" id="vg:55002990"/>
<organism evidence="2 3">
    <name type="scientific">Pectobacterium phage Lelidair</name>
    <dbReference type="NCBI Taxonomy" id="2320195"/>
    <lineage>
        <taxon>Viruses</taxon>
        <taxon>Duplodnaviria</taxon>
        <taxon>Heunggongvirae</taxon>
        <taxon>Uroviricota</taxon>
        <taxon>Caudoviricetes</taxon>
        <taxon>Autographivirales</taxon>
        <taxon>Autoscriptoviridae</taxon>
        <taxon>Corkvirinae</taxon>
        <taxon>Phimunavirus</taxon>
        <taxon>Phimunavirus lelidair</taxon>
    </lineage>
</organism>
<keyword evidence="2" id="KW-0540">Nuclease</keyword>
<dbReference type="GeneID" id="55002990"/>
<dbReference type="SUPFAM" id="SSF54060">
    <property type="entry name" value="His-Me finger endonucleases"/>
    <property type="match status" value="1"/>
</dbReference>
<keyword evidence="3" id="KW-1185">Reference proteome</keyword>
<dbReference type="Gene3D" id="3.90.75.20">
    <property type="match status" value="1"/>
</dbReference>
<keyword evidence="2" id="KW-0378">Hydrolase</keyword>
<dbReference type="EMBL" id="MH807814">
    <property type="protein sequence ID" value="AXY81808.1"/>
    <property type="molecule type" value="Genomic_DNA"/>
</dbReference>
<evidence type="ECO:0000259" key="1">
    <source>
        <dbReference type="Pfam" id="PF13392"/>
    </source>
</evidence>
<dbReference type="InterPro" id="IPR003615">
    <property type="entry name" value="HNH_nuc"/>
</dbReference>
<sequence length="161" mass="18111">MRTVSLSFDGVQSNYTLFEDGSVYNEQKQKYLKGTSVTKQNRYVKVHVDKFRALHRLVAEAFIPNPYNLPQVNHIDGNRLNNAAANLEWVSSSANVKHAYSTGLKHNRGEINPISILTEKNVRDIRAAHGTARQIRDSLKLPVGIACVKSVRRGTTWSHVV</sequence>
<evidence type="ECO:0000313" key="2">
    <source>
        <dbReference type="EMBL" id="AXY81808.1"/>
    </source>
</evidence>
<protein>
    <submittedName>
        <fullName evidence="2">HNH homing endonuclease</fullName>
    </submittedName>
</protein>
<reference evidence="2 3" key="1">
    <citation type="submission" date="2018-08" db="EMBL/GenBank/DDBJ databases">
        <title>SRE bacteriophages.</title>
        <authorList>
            <person name="Carstens A.B."/>
            <person name="Djurhuus A.M."/>
            <person name="Kot W."/>
            <person name="Hansen L.H."/>
        </authorList>
    </citation>
    <scope>NUCLEOTIDE SEQUENCE [LARGE SCALE GENOMIC DNA]</scope>
</reference>
<keyword evidence="2" id="KW-0255">Endonuclease</keyword>
<name>A0A385IFM2_9CAUD</name>
<dbReference type="Proteomes" id="UP000264101">
    <property type="component" value="Segment"/>
</dbReference>
<proteinExistence type="predicted"/>
<dbReference type="Pfam" id="PF13392">
    <property type="entry name" value="HNH_3"/>
    <property type="match status" value="1"/>
</dbReference>
<feature type="domain" description="HNH nuclease" evidence="1">
    <location>
        <begin position="52"/>
        <end position="96"/>
    </location>
</feature>
<dbReference type="RefSeq" id="YP_009811959.1">
    <property type="nucleotide sequence ID" value="NC_048058.1"/>
</dbReference>
<evidence type="ECO:0000313" key="3">
    <source>
        <dbReference type="Proteomes" id="UP000264101"/>
    </source>
</evidence>